<evidence type="ECO:0000256" key="1">
    <source>
        <dbReference type="ARBA" id="ARBA00003236"/>
    </source>
</evidence>
<dbReference type="OrthoDB" id="9782872at2"/>
<dbReference type="Proteomes" id="UP000006377">
    <property type="component" value="Chromosome"/>
</dbReference>
<dbReference type="STRING" id="402881.Plav_2994"/>
<dbReference type="InterPro" id="IPR002509">
    <property type="entry name" value="NODB_dom"/>
</dbReference>
<evidence type="ECO:0000256" key="3">
    <source>
        <dbReference type="ARBA" id="ARBA00020071"/>
    </source>
</evidence>
<comment type="function">
    <text evidence="1">Is involved in generating a small heat-stable compound (Nod), an acylated oligomer of N-acetylglucosamine, that stimulates mitosis in various plant protoplasts.</text>
</comment>
<dbReference type="PANTHER" id="PTHR34216:SF7">
    <property type="entry name" value="POLY-BETA-1,6-N-ACETYL-D-GLUCOSAMINE N-DEACETYLASE"/>
    <property type="match status" value="1"/>
</dbReference>
<evidence type="ECO:0000313" key="8">
    <source>
        <dbReference type="Proteomes" id="UP000006377"/>
    </source>
</evidence>
<organism evidence="7 8">
    <name type="scientific">Parvibaculum lavamentivorans (strain DS-1 / DSM 13023 / NCIMB 13966)</name>
    <dbReference type="NCBI Taxonomy" id="402881"/>
    <lineage>
        <taxon>Bacteria</taxon>
        <taxon>Pseudomonadati</taxon>
        <taxon>Pseudomonadota</taxon>
        <taxon>Alphaproteobacteria</taxon>
        <taxon>Hyphomicrobiales</taxon>
        <taxon>Parvibaculaceae</taxon>
        <taxon>Parvibaculum</taxon>
    </lineage>
</organism>
<keyword evidence="4" id="KW-0732">Signal</keyword>
<proteinExistence type="inferred from homology"/>
<dbReference type="Gene3D" id="3.20.20.370">
    <property type="entry name" value="Glycoside hydrolase/deacetylase"/>
    <property type="match status" value="1"/>
</dbReference>
<evidence type="ECO:0000259" key="6">
    <source>
        <dbReference type="PROSITE" id="PS51677"/>
    </source>
</evidence>
<dbReference type="PANTHER" id="PTHR34216">
    <property type="match status" value="1"/>
</dbReference>
<dbReference type="HOGENOM" id="CLU_030024_1_2_5"/>
<feature type="domain" description="NodB homology" evidence="6">
    <location>
        <begin position="105"/>
        <end position="362"/>
    </location>
</feature>
<evidence type="ECO:0000256" key="5">
    <source>
        <dbReference type="ARBA" id="ARBA00032976"/>
    </source>
</evidence>
<dbReference type="EMBL" id="CP000774">
    <property type="protein sequence ID" value="ABS64601.1"/>
    <property type="molecule type" value="Genomic_DNA"/>
</dbReference>
<dbReference type="InterPro" id="IPR011330">
    <property type="entry name" value="Glyco_hydro/deAcase_b/a-brl"/>
</dbReference>
<keyword evidence="8" id="KW-1185">Reference proteome</keyword>
<dbReference type="PROSITE" id="PS51677">
    <property type="entry name" value="NODB"/>
    <property type="match status" value="1"/>
</dbReference>
<evidence type="ECO:0000256" key="4">
    <source>
        <dbReference type="ARBA" id="ARBA00022729"/>
    </source>
</evidence>
<evidence type="ECO:0000313" key="7">
    <source>
        <dbReference type="EMBL" id="ABS64601.1"/>
    </source>
</evidence>
<dbReference type="AlphaFoldDB" id="A7HXG8"/>
<dbReference type="GO" id="GO:0005975">
    <property type="term" value="P:carbohydrate metabolic process"/>
    <property type="evidence" value="ECO:0007669"/>
    <property type="project" value="InterPro"/>
</dbReference>
<dbReference type="Pfam" id="PF01522">
    <property type="entry name" value="Polysacc_deac_1"/>
    <property type="match status" value="2"/>
</dbReference>
<sequence length="362" mass="39669">MNHSSSIAGRRTGAPKPSLMGRALLALHAAGAHRLAPKSLAGTGVIFMLHRVRPDDGADFAPNRLLEVTPDFLEETIATVRALGYSCLSLDDAVSRLDAGESTERFAVFTLDDGYRDNLTDALPVFERHDVPFTVYLTTGLPDGDAEIWWVALERVISSAIAVHVKLPDGEIAMFTRDAGEKTEAWGKLYWALRALPEELLRAEIRRLAAEHGIDMAALTRELAMNWDEVRTLAAHPLASIEAHTANHFAQSGLSSAAAKQDIERGVARMEAELGRRPTHFSYPYGDHGSAGERDFELARALGFRSATTTRKGLIHASHAGRLHSLPRLSLNGEYQDRRMLEVLLSGLPFALGRRIRALGID</sequence>
<dbReference type="KEGG" id="pla:Plav_2994"/>
<dbReference type="SUPFAM" id="SSF88713">
    <property type="entry name" value="Glycoside hydrolase/deacetylase"/>
    <property type="match status" value="1"/>
</dbReference>
<evidence type="ECO:0000256" key="2">
    <source>
        <dbReference type="ARBA" id="ARBA00010973"/>
    </source>
</evidence>
<dbReference type="CDD" id="cd10968">
    <property type="entry name" value="CE4_Mlr8448_like_5s"/>
    <property type="match status" value="1"/>
</dbReference>
<accession>A7HXG8</accession>
<reference evidence="7 8" key="1">
    <citation type="journal article" date="2011" name="Stand. Genomic Sci.">
        <title>Complete genome sequence of Parvibaculum lavamentivorans type strain (DS-1(T)).</title>
        <authorList>
            <person name="Schleheck D."/>
            <person name="Weiss M."/>
            <person name="Pitluck S."/>
            <person name="Bruce D."/>
            <person name="Land M.L."/>
            <person name="Han S."/>
            <person name="Saunders E."/>
            <person name="Tapia R."/>
            <person name="Detter C."/>
            <person name="Brettin T."/>
            <person name="Han J."/>
            <person name="Woyke T."/>
            <person name="Goodwin L."/>
            <person name="Pennacchio L."/>
            <person name="Nolan M."/>
            <person name="Cook A.M."/>
            <person name="Kjelleberg S."/>
            <person name="Thomas T."/>
        </authorList>
    </citation>
    <scope>NUCLEOTIDE SEQUENCE [LARGE SCALE GENOMIC DNA]</scope>
    <source>
        <strain evidence="8">DS-1 / DSM 13023 / NCIMB 13966</strain>
    </source>
</reference>
<dbReference type="InterPro" id="IPR051398">
    <property type="entry name" value="Polysacch_Deacetylase"/>
</dbReference>
<dbReference type="eggNOG" id="COG0726">
    <property type="taxonomic scope" value="Bacteria"/>
</dbReference>
<comment type="similarity">
    <text evidence="2">Belongs to the polysaccharide deacetylase family.</text>
</comment>
<gene>
    <name evidence="7" type="ordered locus">Plav_2994</name>
</gene>
<dbReference type="GO" id="GO:0016810">
    <property type="term" value="F:hydrolase activity, acting on carbon-nitrogen (but not peptide) bonds"/>
    <property type="evidence" value="ECO:0007669"/>
    <property type="project" value="InterPro"/>
</dbReference>
<protein>
    <recommendedName>
        <fullName evidence="3">Chitooligosaccharide deacetylase</fullName>
    </recommendedName>
    <alternativeName>
        <fullName evidence="5">Nodulation protein B</fullName>
    </alternativeName>
</protein>
<name>A7HXG8_PARL1</name>